<name>A0A3B1AHJ5_9ZZZZ</name>
<evidence type="ECO:0000313" key="2">
    <source>
        <dbReference type="EMBL" id="VAW92126.1"/>
    </source>
</evidence>
<reference evidence="2" key="1">
    <citation type="submission" date="2018-06" db="EMBL/GenBank/DDBJ databases">
        <authorList>
            <person name="Zhirakovskaya E."/>
        </authorList>
    </citation>
    <scope>NUCLEOTIDE SEQUENCE</scope>
</reference>
<gene>
    <name evidence="2" type="ORF">MNBD_GAMMA23-910</name>
</gene>
<evidence type="ECO:0000256" key="1">
    <source>
        <dbReference type="SAM" id="MobiDB-lite"/>
    </source>
</evidence>
<feature type="region of interest" description="Disordered" evidence="1">
    <location>
        <begin position="56"/>
        <end position="76"/>
    </location>
</feature>
<protein>
    <submittedName>
        <fullName evidence="2">Uncharacterized protein</fullName>
    </submittedName>
</protein>
<dbReference type="AlphaFoldDB" id="A0A3B1AHJ5"/>
<dbReference type="EMBL" id="UOFT01000022">
    <property type="protein sequence ID" value="VAW92126.1"/>
    <property type="molecule type" value="Genomic_DNA"/>
</dbReference>
<proteinExistence type="predicted"/>
<feature type="compositionally biased region" description="Polar residues" evidence="1">
    <location>
        <begin position="62"/>
        <end position="76"/>
    </location>
</feature>
<accession>A0A3B1AHJ5</accession>
<sequence>MIMVLINLSLGLNISYASEQQPSMKLLELLGQFEQQDEAWINNELGLNELGIENNIELKNEPPSTDKQGRSESINE</sequence>
<organism evidence="2">
    <name type="scientific">hydrothermal vent metagenome</name>
    <dbReference type="NCBI Taxonomy" id="652676"/>
    <lineage>
        <taxon>unclassified sequences</taxon>
        <taxon>metagenomes</taxon>
        <taxon>ecological metagenomes</taxon>
    </lineage>
</organism>